<keyword evidence="4" id="KW-0560">Oxidoreductase</keyword>
<evidence type="ECO:0000256" key="3">
    <source>
        <dbReference type="ARBA" id="ARBA00022964"/>
    </source>
</evidence>
<dbReference type="InterPro" id="IPR042098">
    <property type="entry name" value="TauD-like_sf"/>
</dbReference>
<dbReference type="Gene3D" id="3.60.130.10">
    <property type="entry name" value="Clavaminate synthase-like"/>
    <property type="match status" value="1"/>
</dbReference>
<dbReference type="GO" id="GO:0051213">
    <property type="term" value="F:dioxygenase activity"/>
    <property type="evidence" value="ECO:0007669"/>
    <property type="project" value="UniProtKB-KW"/>
</dbReference>
<comment type="caution">
    <text evidence="7">The sequence shown here is derived from an EMBL/GenBank/DDBJ whole genome shotgun (WGS) entry which is preliminary data.</text>
</comment>
<evidence type="ECO:0000256" key="4">
    <source>
        <dbReference type="ARBA" id="ARBA00023002"/>
    </source>
</evidence>
<dbReference type="RefSeq" id="XP_066802559.1">
    <property type="nucleotide sequence ID" value="XM_066947180.1"/>
</dbReference>
<evidence type="ECO:0000256" key="2">
    <source>
        <dbReference type="ARBA" id="ARBA00022723"/>
    </source>
</evidence>
<evidence type="ECO:0000313" key="8">
    <source>
        <dbReference type="Proteomes" id="UP001388673"/>
    </source>
</evidence>
<protein>
    <recommendedName>
        <fullName evidence="6">TauD/TfdA-like domain-containing protein</fullName>
    </recommendedName>
</protein>
<keyword evidence="5" id="KW-0408">Iron</keyword>
<accession>A0AAW0YPZ8</accession>
<reference evidence="7 8" key="1">
    <citation type="journal article" date="2024" name="bioRxiv">
        <title>Comparative genomics of Cryptococcus and Kwoniella reveals pathogenesis evolution and contrasting karyotype dynamics via intercentromeric recombination or chromosome fusion.</title>
        <authorList>
            <person name="Coelho M.A."/>
            <person name="David-Palma M."/>
            <person name="Shea T."/>
            <person name="Bowers K."/>
            <person name="McGinley-Smith S."/>
            <person name="Mohammad A.W."/>
            <person name="Gnirke A."/>
            <person name="Yurkov A.M."/>
            <person name="Nowrousian M."/>
            <person name="Sun S."/>
            <person name="Cuomo C.A."/>
            <person name="Heitman J."/>
        </authorList>
    </citation>
    <scope>NUCLEOTIDE SEQUENCE [LARGE SCALE GENOMIC DNA]</scope>
    <source>
        <strain evidence="7 8">CBS 13917</strain>
    </source>
</reference>
<evidence type="ECO:0000256" key="1">
    <source>
        <dbReference type="ARBA" id="ARBA00005896"/>
    </source>
</evidence>
<proteinExistence type="inferred from homology"/>
<keyword evidence="2" id="KW-0479">Metal-binding</keyword>
<dbReference type="InterPro" id="IPR003819">
    <property type="entry name" value="TauD/TfdA-like"/>
</dbReference>
<dbReference type="Pfam" id="PF02668">
    <property type="entry name" value="TauD"/>
    <property type="match status" value="1"/>
</dbReference>
<dbReference type="AlphaFoldDB" id="A0AAW0YPZ8"/>
<organism evidence="7 8">
    <name type="scientific">Kwoniella newhampshirensis</name>
    <dbReference type="NCBI Taxonomy" id="1651941"/>
    <lineage>
        <taxon>Eukaryota</taxon>
        <taxon>Fungi</taxon>
        <taxon>Dikarya</taxon>
        <taxon>Basidiomycota</taxon>
        <taxon>Agaricomycotina</taxon>
        <taxon>Tremellomycetes</taxon>
        <taxon>Tremellales</taxon>
        <taxon>Cryptococcaceae</taxon>
        <taxon>Kwoniella</taxon>
    </lineage>
</organism>
<dbReference type="SUPFAM" id="SSF51197">
    <property type="entry name" value="Clavaminate synthase-like"/>
    <property type="match status" value="1"/>
</dbReference>
<comment type="similarity">
    <text evidence="1">Belongs to the TfdA dioxygenase family.</text>
</comment>
<sequence length="353" mass="39807">MPSSSATLIRTYPNTASGFAGTLQLRGGSAPTTVGGLTVVPVLVHEDSEFGAEVSGVDWSKPISDEIKDALVKLQDKYAVLIFRQTGLDNARHIAFSQQLGSKLEINPFYYGKENDRVKEDFLWDVGNIELDNSLVKPDSRRWHHSLGNCLWHSDSTYHQERSKYSLLLSHGNPVQGGSWTHFADTRQAYADLPQEKKDQLEDLIIEHDLWHSRKLGSPVVYSAPSAAERAKKPPAYHKLVQVGPDGRKTLYLAAHARLVLGMGLEESQKLIWELIDWCTQPRYVFSMEWRDGGDMVWWDNRQSMHRANPYTENMTARDVRRATVIDDGPLAWGVGEVERKATGWTPEAVHSE</sequence>
<dbReference type="Proteomes" id="UP001388673">
    <property type="component" value="Unassembled WGS sequence"/>
</dbReference>
<dbReference type="EMBL" id="JBCAWK010000007">
    <property type="protein sequence ID" value="KAK8853373.1"/>
    <property type="molecule type" value="Genomic_DNA"/>
</dbReference>
<feature type="domain" description="TauD/TfdA-like" evidence="6">
    <location>
        <begin position="50"/>
        <end position="324"/>
    </location>
</feature>
<dbReference type="GeneID" id="92181335"/>
<gene>
    <name evidence="7" type="ORF">IAR55_004077</name>
</gene>
<dbReference type="KEGG" id="kne:92181335"/>
<evidence type="ECO:0000259" key="6">
    <source>
        <dbReference type="Pfam" id="PF02668"/>
    </source>
</evidence>
<name>A0AAW0YPZ8_9TREE</name>
<keyword evidence="8" id="KW-1185">Reference proteome</keyword>
<dbReference type="GO" id="GO:0046872">
    <property type="term" value="F:metal ion binding"/>
    <property type="evidence" value="ECO:0007669"/>
    <property type="project" value="UniProtKB-KW"/>
</dbReference>
<evidence type="ECO:0000256" key="5">
    <source>
        <dbReference type="ARBA" id="ARBA00023004"/>
    </source>
</evidence>
<dbReference type="InterPro" id="IPR051178">
    <property type="entry name" value="TfdA_dioxygenase"/>
</dbReference>
<dbReference type="PANTHER" id="PTHR43779:SF3">
    <property type="entry name" value="(3R)-3-[(CARBOXYMETHYL)AMINO]FATTY ACID OXYGENASE_DECARBOXYLASE"/>
    <property type="match status" value="1"/>
</dbReference>
<dbReference type="PANTHER" id="PTHR43779">
    <property type="entry name" value="DIOXYGENASE RV0097-RELATED"/>
    <property type="match status" value="1"/>
</dbReference>
<keyword evidence="3" id="KW-0223">Dioxygenase</keyword>
<evidence type="ECO:0000313" key="7">
    <source>
        <dbReference type="EMBL" id="KAK8853373.1"/>
    </source>
</evidence>